<evidence type="ECO:0000313" key="2">
    <source>
        <dbReference type="EMBL" id="KAK6360095.1"/>
    </source>
</evidence>
<dbReference type="Pfam" id="PF12937">
    <property type="entry name" value="F-box-like"/>
    <property type="match status" value="1"/>
</dbReference>
<protein>
    <recommendedName>
        <fullName evidence="1">F-box domain-containing protein</fullName>
    </recommendedName>
</protein>
<accession>A0AAV9VDR7</accession>
<reference evidence="2 3" key="1">
    <citation type="submission" date="2019-10" db="EMBL/GenBank/DDBJ databases">
        <authorList>
            <person name="Palmer J.M."/>
        </authorList>
    </citation>
    <scope>NUCLEOTIDE SEQUENCE [LARGE SCALE GENOMIC DNA]</scope>
    <source>
        <strain evidence="2 3">TWF730</strain>
    </source>
</reference>
<dbReference type="SUPFAM" id="SSF81383">
    <property type="entry name" value="F-box domain"/>
    <property type="match status" value="1"/>
</dbReference>
<dbReference type="AlphaFoldDB" id="A0AAV9VDR7"/>
<feature type="domain" description="F-box" evidence="1">
    <location>
        <begin position="49"/>
        <end position="95"/>
    </location>
</feature>
<comment type="caution">
    <text evidence="2">The sequence shown here is derived from an EMBL/GenBank/DDBJ whole genome shotgun (WGS) entry which is preliminary data.</text>
</comment>
<organism evidence="2 3">
    <name type="scientific">Orbilia blumenaviensis</name>
    <dbReference type="NCBI Taxonomy" id="1796055"/>
    <lineage>
        <taxon>Eukaryota</taxon>
        <taxon>Fungi</taxon>
        <taxon>Dikarya</taxon>
        <taxon>Ascomycota</taxon>
        <taxon>Pezizomycotina</taxon>
        <taxon>Orbiliomycetes</taxon>
        <taxon>Orbiliales</taxon>
        <taxon>Orbiliaceae</taxon>
        <taxon>Orbilia</taxon>
    </lineage>
</organism>
<sequence>MTSTDYSALWARQRLKFSVLYGPRYFNTLQSPLYPQNSANSRFSNLIKTMPLLSLPVELQTQILTNLDWDDHCRCFYVCKLWGSIILSSKSLKGRWYTHVTTPDAESGLHAIFTTPGLEYVYTADGFRVILPPAVIPASGSTSEVTDKGYRMRLTSKFPLLQEPVLEVPEPGSNVQEVAHNIYLLGIPLCGDGMIKIPWDQLNGVTVEETGYVRASVTTVLEFLEELVWPEPDIPPEKGQEYKFKFWFNGNIPWIVGLKEILTHTVKQGEFMVTRDQFGLKY</sequence>
<dbReference type="CDD" id="cd09917">
    <property type="entry name" value="F-box_SF"/>
    <property type="match status" value="1"/>
</dbReference>
<name>A0AAV9VDR7_9PEZI</name>
<dbReference type="InterPro" id="IPR036047">
    <property type="entry name" value="F-box-like_dom_sf"/>
</dbReference>
<dbReference type="Gene3D" id="1.20.1280.50">
    <property type="match status" value="1"/>
</dbReference>
<dbReference type="Proteomes" id="UP001373714">
    <property type="component" value="Unassembled WGS sequence"/>
</dbReference>
<evidence type="ECO:0000313" key="3">
    <source>
        <dbReference type="Proteomes" id="UP001373714"/>
    </source>
</evidence>
<keyword evidence="3" id="KW-1185">Reference proteome</keyword>
<gene>
    <name evidence="2" type="ORF">TWF730_006249</name>
</gene>
<dbReference type="InterPro" id="IPR001810">
    <property type="entry name" value="F-box_dom"/>
</dbReference>
<dbReference type="EMBL" id="JAVHNS010000003">
    <property type="protein sequence ID" value="KAK6360095.1"/>
    <property type="molecule type" value="Genomic_DNA"/>
</dbReference>
<evidence type="ECO:0000259" key="1">
    <source>
        <dbReference type="PROSITE" id="PS50181"/>
    </source>
</evidence>
<proteinExistence type="predicted"/>
<dbReference type="PROSITE" id="PS50181">
    <property type="entry name" value="FBOX"/>
    <property type="match status" value="1"/>
</dbReference>